<dbReference type="NCBIfam" id="NF040521">
    <property type="entry name" value="C45_proenzyme"/>
    <property type="match status" value="1"/>
</dbReference>
<dbReference type="PANTHER" id="PTHR34180:SF1">
    <property type="entry name" value="BETA-ALANYL-DOPAMINE_CARCININE HYDROLASE"/>
    <property type="match status" value="1"/>
</dbReference>
<sequence>MTLPVPYVDVHGTPGECGFAYGTAARDQIAANLDLYAARFRAAGLSPRSSQAAGDRFRAETTTRFPRIAEMLDATAEGAGVTLGDLYAVNARTELIYGATPDDGCTVLGALGTHTATGHTLLAQNWDWHPDQRGTMLLLSTTDERGHRVVTLTEAGMLAKAGLNSAGVGICVNMLTTDQDGLKGAAVPYHVVLRAALEETTLGRALKAVVPSPRNASLNLLVGQSGPAGGELIDLELIPGGAGWLHPENGVLAHANHLEAALPARDLVNDFGGSTLFRAARARRLLTAAAETGKLTDDDLVAVLRDHQSYPNAICRHVDERDAYADHSETVYTVAMDLDERRFGLAEGPPCQHELRWVELGEG</sequence>
<dbReference type="Gene3D" id="1.10.10.2120">
    <property type="match status" value="1"/>
</dbReference>
<dbReference type="InterPro" id="IPR047801">
    <property type="entry name" value="Peptidase_C45"/>
</dbReference>
<evidence type="ECO:0000313" key="2">
    <source>
        <dbReference type="EMBL" id="GIF57918.1"/>
    </source>
</evidence>
<dbReference type="Gene3D" id="3.60.60.10">
    <property type="entry name" value="Penicillin V Acylase, Chain A"/>
    <property type="match status" value="1"/>
</dbReference>
<name>A0ABQ4C563_9ACTN</name>
<organism evidence="2 3">
    <name type="scientific">Asanoa iriomotensis</name>
    <dbReference type="NCBI Taxonomy" id="234613"/>
    <lineage>
        <taxon>Bacteria</taxon>
        <taxon>Bacillati</taxon>
        <taxon>Actinomycetota</taxon>
        <taxon>Actinomycetes</taxon>
        <taxon>Micromonosporales</taxon>
        <taxon>Micromonosporaceae</taxon>
        <taxon>Asanoa</taxon>
    </lineage>
</organism>
<evidence type="ECO:0000313" key="3">
    <source>
        <dbReference type="Proteomes" id="UP000624325"/>
    </source>
</evidence>
<dbReference type="InterPro" id="IPR047794">
    <property type="entry name" value="C45_proenzyme-like"/>
</dbReference>
<dbReference type="EMBL" id="BONC01000027">
    <property type="protein sequence ID" value="GIF57918.1"/>
    <property type="molecule type" value="Genomic_DNA"/>
</dbReference>
<keyword evidence="3" id="KW-1185">Reference proteome</keyword>
<gene>
    <name evidence="2" type="ORF">Air01nite_40130</name>
</gene>
<dbReference type="PANTHER" id="PTHR34180">
    <property type="entry name" value="PEPTIDASE C45"/>
    <property type="match status" value="1"/>
</dbReference>
<reference evidence="2 3" key="1">
    <citation type="submission" date="2021-01" db="EMBL/GenBank/DDBJ databases">
        <title>Whole genome shotgun sequence of Asanoa iriomotensis NBRC 100142.</title>
        <authorList>
            <person name="Komaki H."/>
            <person name="Tamura T."/>
        </authorList>
    </citation>
    <scope>NUCLEOTIDE SEQUENCE [LARGE SCALE GENOMIC DNA]</scope>
    <source>
        <strain evidence="2 3">NBRC 100142</strain>
    </source>
</reference>
<dbReference type="Pfam" id="PF03417">
    <property type="entry name" value="AAT"/>
    <property type="match status" value="1"/>
</dbReference>
<proteinExistence type="predicted"/>
<accession>A0ABQ4C563</accession>
<protein>
    <submittedName>
        <fullName evidence="2">Acyl-CoA--6-aminopenicillanic acid acyl-transferase</fullName>
    </submittedName>
</protein>
<dbReference type="InterPro" id="IPR005079">
    <property type="entry name" value="Peptidase_C45_hydrolase"/>
</dbReference>
<feature type="domain" description="Peptidase C45 hydrolase" evidence="1">
    <location>
        <begin position="119"/>
        <end position="348"/>
    </location>
</feature>
<dbReference type="RefSeq" id="WP_203704230.1">
    <property type="nucleotide sequence ID" value="NZ_BAAALU010000002.1"/>
</dbReference>
<comment type="caution">
    <text evidence="2">The sequence shown here is derived from an EMBL/GenBank/DDBJ whole genome shotgun (WGS) entry which is preliminary data.</text>
</comment>
<dbReference type="Proteomes" id="UP000624325">
    <property type="component" value="Unassembled WGS sequence"/>
</dbReference>
<evidence type="ECO:0000259" key="1">
    <source>
        <dbReference type="Pfam" id="PF03417"/>
    </source>
</evidence>